<dbReference type="Pfam" id="PF20500">
    <property type="entry name" value="DNA-PKcs_N"/>
    <property type="match status" value="1"/>
</dbReference>
<evidence type="ECO:0000313" key="3">
    <source>
        <dbReference type="Proteomes" id="UP001515480"/>
    </source>
</evidence>
<protein>
    <recommendedName>
        <fullName evidence="1">DNA-PKcs N-terminal domain-containing protein</fullName>
    </recommendedName>
</protein>
<accession>A0AB34K7G7</accession>
<comment type="caution">
    <text evidence="2">The sequence shown here is derived from an EMBL/GenBank/DDBJ whole genome shotgun (WGS) entry which is preliminary data.</text>
</comment>
<reference evidence="2 3" key="1">
    <citation type="journal article" date="2024" name="Science">
        <title>Giant polyketide synthase enzymes in the biosynthesis of giant marine polyether toxins.</title>
        <authorList>
            <person name="Fallon T.R."/>
            <person name="Shende V.V."/>
            <person name="Wierzbicki I.H."/>
            <person name="Pendleton A.L."/>
            <person name="Watervoot N.F."/>
            <person name="Auber R.P."/>
            <person name="Gonzalez D.J."/>
            <person name="Wisecaver J.H."/>
            <person name="Moore B.S."/>
        </authorList>
    </citation>
    <scope>NUCLEOTIDE SEQUENCE [LARGE SCALE GENOMIC DNA]</scope>
    <source>
        <strain evidence="2 3">12B1</strain>
    </source>
</reference>
<name>A0AB34K7G7_PRYPA</name>
<keyword evidence="3" id="KW-1185">Reference proteome</keyword>
<sequence length="351" mass="39783">MEDFAPPIRSHLDDLTALATGRMSGAGLSAKDSSVSIENVCRNLLDEQVAGAASLLFDKTAGLPAIIWMSMNQKERGNPSLVELRGEIMRLIEWIFDDFTGRELQHQLGEYVVEVVRTCMRLFPVETTTKNKDLTFGPLLAALEQREHVPDPHELRVLLFPPDRTLSPIEKYWDHLTKQKSAKEQTETLRGQCMRFLGRLAMFFPVDVSLVPIYNNRQLYRSYEAALCQEGTGLPELAGALDGLDGLLSYIEIDRADTSKLFSSLLHRLDRWVDNDDIKRYNVPRAVMRVLANHMPHFAAANLLMPSEATHVKIRENLESSLIYSSARRIWELLHPLSLHHNAEMQHQASG</sequence>
<gene>
    <name evidence="2" type="ORF">AB1Y20_001179</name>
</gene>
<evidence type="ECO:0000313" key="2">
    <source>
        <dbReference type="EMBL" id="KAL1530265.1"/>
    </source>
</evidence>
<dbReference type="EMBL" id="JBGBPQ010000001">
    <property type="protein sequence ID" value="KAL1530265.1"/>
    <property type="molecule type" value="Genomic_DNA"/>
</dbReference>
<dbReference type="AlphaFoldDB" id="A0AB34K7G7"/>
<dbReference type="Proteomes" id="UP001515480">
    <property type="component" value="Unassembled WGS sequence"/>
</dbReference>
<evidence type="ECO:0000259" key="1">
    <source>
        <dbReference type="Pfam" id="PF20500"/>
    </source>
</evidence>
<dbReference type="InterPro" id="IPR046804">
    <property type="entry name" value="DNA-PKcs_N"/>
</dbReference>
<organism evidence="2 3">
    <name type="scientific">Prymnesium parvum</name>
    <name type="common">Toxic golden alga</name>
    <dbReference type="NCBI Taxonomy" id="97485"/>
    <lineage>
        <taxon>Eukaryota</taxon>
        <taxon>Haptista</taxon>
        <taxon>Haptophyta</taxon>
        <taxon>Prymnesiophyceae</taxon>
        <taxon>Prymnesiales</taxon>
        <taxon>Prymnesiaceae</taxon>
        <taxon>Prymnesium</taxon>
    </lineage>
</organism>
<feature type="domain" description="DNA-PKcs N-terminal" evidence="1">
    <location>
        <begin position="53"/>
        <end position="300"/>
    </location>
</feature>
<proteinExistence type="predicted"/>